<evidence type="ECO:0000256" key="1">
    <source>
        <dbReference type="SAM" id="MobiDB-lite"/>
    </source>
</evidence>
<keyword evidence="3" id="KW-1185">Reference proteome</keyword>
<feature type="region of interest" description="Disordered" evidence="1">
    <location>
        <begin position="1"/>
        <end position="20"/>
    </location>
</feature>
<evidence type="ECO:0000313" key="3">
    <source>
        <dbReference type="Proteomes" id="UP000295636"/>
    </source>
</evidence>
<dbReference type="AlphaFoldDB" id="A0A4R5KM34"/>
<evidence type="ECO:0000313" key="2">
    <source>
        <dbReference type="EMBL" id="TDF96282.1"/>
    </source>
</evidence>
<sequence>MAEQIQDANPDVQEVRIPTPAGNAYTNRLYQKLATKHHSYKSEYGEVHVYSTPFREYAEFCNRYR</sequence>
<comment type="caution">
    <text evidence="2">The sequence shown here is derived from an EMBL/GenBank/DDBJ whole genome shotgun (WGS) entry which is preliminary data.</text>
</comment>
<reference evidence="2 3" key="1">
    <citation type="submission" date="2019-03" db="EMBL/GenBank/DDBJ databases">
        <title>This is whole genome sequence of Paenibacillus sp MS74 strain.</title>
        <authorList>
            <person name="Trinh H.N."/>
        </authorList>
    </citation>
    <scope>NUCLEOTIDE SEQUENCE [LARGE SCALE GENOMIC DNA]</scope>
    <source>
        <strain evidence="2 3">MS74</strain>
    </source>
</reference>
<dbReference type="Proteomes" id="UP000295636">
    <property type="component" value="Unassembled WGS sequence"/>
</dbReference>
<dbReference type="EMBL" id="SMRT01000008">
    <property type="protein sequence ID" value="TDF96282.1"/>
    <property type="molecule type" value="Genomic_DNA"/>
</dbReference>
<gene>
    <name evidence="2" type="ORF">E1757_18010</name>
</gene>
<proteinExistence type="predicted"/>
<accession>A0A4R5KM34</accession>
<name>A0A4R5KM34_9BACL</name>
<organism evidence="2 3">
    <name type="scientific">Paenibacillus piri</name>
    <dbReference type="NCBI Taxonomy" id="2547395"/>
    <lineage>
        <taxon>Bacteria</taxon>
        <taxon>Bacillati</taxon>
        <taxon>Bacillota</taxon>
        <taxon>Bacilli</taxon>
        <taxon>Bacillales</taxon>
        <taxon>Paenibacillaceae</taxon>
        <taxon>Paenibacillus</taxon>
    </lineage>
</organism>
<protein>
    <submittedName>
        <fullName evidence="2">Uncharacterized protein</fullName>
    </submittedName>
</protein>